<dbReference type="InterPro" id="IPR050465">
    <property type="entry name" value="UPF0194_transport"/>
</dbReference>
<evidence type="ECO:0000256" key="1">
    <source>
        <dbReference type="ARBA" id="ARBA00004196"/>
    </source>
</evidence>
<dbReference type="InterPro" id="IPR036365">
    <property type="entry name" value="PGBD-like_sf"/>
</dbReference>
<feature type="chain" id="PRO_5039103006" evidence="4">
    <location>
        <begin position="25"/>
        <end position="389"/>
    </location>
</feature>
<dbReference type="Proteomes" id="UP000619260">
    <property type="component" value="Unassembled WGS sequence"/>
</dbReference>
<protein>
    <submittedName>
        <fullName evidence="5">Peptidoglycan-binding protein</fullName>
    </submittedName>
</protein>
<dbReference type="SUPFAM" id="SSF47090">
    <property type="entry name" value="PGBD-like"/>
    <property type="match status" value="1"/>
</dbReference>
<gene>
    <name evidence="5" type="ORF">Val02_61470</name>
</gene>
<keyword evidence="2" id="KW-0175">Coiled coil</keyword>
<dbReference type="AlphaFoldDB" id="A0A8J3YPZ0"/>
<sequence>MSAMPLKHRRVLIASAVVVGVAAAAVGATVWARDVDADDGTARPQQNVKTVAVTRQDLSTSRTLRGSLGFGTPRPVKSGREGVVTWLPQPGTSVARGEVLYRLNDEAVPLFTGSPPLYRPLAARGTVGRDVAMVAENLKALGYPIGTQPKAGERVTQEAPPPNPGASGAPATPPGATSVTVKAGEGAYTAALINAVKKWQRDRGLPDDGRLDVGDLAVLPGPVRVDSVSALVGDAATGTLMSVTSTTKVVTVQAPPAEVDALREGDATSVRLPDGATAAGKVSAIATVAQQNEAGGTGPQTVAVTVALDDPGAAGHLDGADVTVEVAGETRKGVLAVPVNALLALSEGGYAVQLEDGRLIGVRTGLFSRGLVEIEGTGVVAGLKVVTTS</sequence>
<proteinExistence type="predicted"/>
<feature type="signal peptide" evidence="4">
    <location>
        <begin position="1"/>
        <end position="24"/>
    </location>
</feature>
<comment type="subcellular location">
    <subcellularLocation>
        <location evidence="1">Cell envelope</location>
    </subcellularLocation>
</comment>
<accession>A0A8J3YPZ0</accession>
<dbReference type="PANTHER" id="PTHR32347:SF23">
    <property type="entry name" value="BLL5650 PROTEIN"/>
    <property type="match status" value="1"/>
</dbReference>
<dbReference type="GO" id="GO:0030313">
    <property type="term" value="C:cell envelope"/>
    <property type="evidence" value="ECO:0007669"/>
    <property type="project" value="UniProtKB-SubCell"/>
</dbReference>
<keyword evidence="4" id="KW-0732">Signal</keyword>
<feature type="compositionally biased region" description="Low complexity" evidence="3">
    <location>
        <begin position="165"/>
        <end position="178"/>
    </location>
</feature>
<name>A0A8J3YPZ0_9ACTN</name>
<organism evidence="5 6">
    <name type="scientific">Virgisporangium aliadipatigenens</name>
    <dbReference type="NCBI Taxonomy" id="741659"/>
    <lineage>
        <taxon>Bacteria</taxon>
        <taxon>Bacillati</taxon>
        <taxon>Actinomycetota</taxon>
        <taxon>Actinomycetes</taxon>
        <taxon>Micromonosporales</taxon>
        <taxon>Micromonosporaceae</taxon>
        <taxon>Virgisporangium</taxon>
    </lineage>
</organism>
<evidence type="ECO:0000256" key="3">
    <source>
        <dbReference type="SAM" id="MobiDB-lite"/>
    </source>
</evidence>
<evidence type="ECO:0000256" key="4">
    <source>
        <dbReference type="SAM" id="SignalP"/>
    </source>
</evidence>
<feature type="region of interest" description="Disordered" evidence="3">
    <location>
        <begin position="152"/>
        <end position="179"/>
    </location>
</feature>
<dbReference type="PANTHER" id="PTHR32347">
    <property type="entry name" value="EFFLUX SYSTEM COMPONENT YKNX-RELATED"/>
    <property type="match status" value="1"/>
</dbReference>
<dbReference type="EMBL" id="BOPF01000025">
    <property type="protein sequence ID" value="GIJ49261.1"/>
    <property type="molecule type" value="Genomic_DNA"/>
</dbReference>
<dbReference type="InterPro" id="IPR036366">
    <property type="entry name" value="PGBDSf"/>
</dbReference>
<comment type="caution">
    <text evidence="5">The sequence shown here is derived from an EMBL/GenBank/DDBJ whole genome shotgun (WGS) entry which is preliminary data.</text>
</comment>
<evidence type="ECO:0000313" key="6">
    <source>
        <dbReference type="Proteomes" id="UP000619260"/>
    </source>
</evidence>
<evidence type="ECO:0000313" key="5">
    <source>
        <dbReference type="EMBL" id="GIJ49261.1"/>
    </source>
</evidence>
<reference evidence="5" key="1">
    <citation type="submission" date="2021-01" db="EMBL/GenBank/DDBJ databases">
        <title>Whole genome shotgun sequence of Virgisporangium aliadipatigenens NBRC 105644.</title>
        <authorList>
            <person name="Komaki H."/>
            <person name="Tamura T."/>
        </authorList>
    </citation>
    <scope>NUCLEOTIDE SEQUENCE</scope>
    <source>
        <strain evidence="5">NBRC 105644</strain>
    </source>
</reference>
<evidence type="ECO:0000256" key="2">
    <source>
        <dbReference type="ARBA" id="ARBA00023054"/>
    </source>
</evidence>
<keyword evidence="6" id="KW-1185">Reference proteome</keyword>
<dbReference type="Gene3D" id="1.10.101.10">
    <property type="entry name" value="PGBD-like superfamily/PGBD"/>
    <property type="match status" value="1"/>
</dbReference>